<dbReference type="STRING" id="270498.CHK_3026"/>
<proteinExistence type="predicted"/>
<keyword evidence="1" id="KW-0378">Hydrolase</keyword>
<protein>
    <recommendedName>
        <fullName evidence="2">F5/8 type C domain-containing protein</fullName>
    </recommendedName>
</protein>
<evidence type="ECO:0000256" key="1">
    <source>
        <dbReference type="ARBA" id="ARBA00023295"/>
    </source>
</evidence>
<dbReference type="InterPro" id="IPR000421">
    <property type="entry name" value="FA58C"/>
</dbReference>
<reference evidence="3 4" key="1">
    <citation type="submission" date="2015-04" db="EMBL/GenBank/DDBJ databases">
        <title>Draft genome sequence of bacteremic isolate Catabacter hongkongensis type strain HKU16T.</title>
        <authorList>
            <person name="Lau S.K."/>
            <person name="Teng J.L."/>
            <person name="Huang Y."/>
            <person name="Curreem S.O."/>
            <person name="Tsui S.K."/>
            <person name="Woo P.C."/>
        </authorList>
    </citation>
    <scope>NUCLEOTIDE SEQUENCE [LARGE SCALE GENOMIC DNA]</scope>
    <source>
        <strain evidence="3 4">HKU16</strain>
    </source>
</reference>
<organism evidence="3 4">
    <name type="scientific">Christensenella hongkongensis</name>
    <dbReference type="NCBI Taxonomy" id="270498"/>
    <lineage>
        <taxon>Bacteria</taxon>
        <taxon>Bacillati</taxon>
        <taxon>Bacillota</taxon>
        <taxon>Clostridia</taxon>
        <taxon>Christensenellales</taxon>
        <taxon>Christensenellaceae</taxon>
        <taxon>Christensenella</taxon>
    </lineage>
</organism>
<name>A0A0M2NB25_9FIRM</name>
<evidence type="ECO:0000259" key="2">
    <source>
        <dbReference type="Pfam" id="PF00754"/>
    </source>
</evidence>
<comment type="caution">
    <text evidence="3">The sequence shown here is derived from an EMBL/GenBank/DDBJ whole genome shotgun (WGS) entry which is preliminary data.</text>
</comment>
<evidence type="ECO:0000313" key="3">
    <source>
        <dbReference type="EMBL" id="KKI49448.1"/>
    </source>
</evidence>
<dbReference type="Pfam" id="PF00754">
    <property type="entry name" value="F5_F8_type_C"/>
    <property type="match status" value="1"/>
</dbReference>
<feature type="domain" description="F5/8 type C" evidence="2">
    <location>
        <begin position="29"/>
        <end position="154"/>
    </location>
</feature>
<accession>A0A0M2NB25</accession>
<dbReference type="SUPFAM" id="SSF49785">
    <property type="entry name" value="Galactose-binding domain-like"/>
    <property type="match status" value="1"/>
</dbReference>
<keyword evidence="1" id="KW-0326">Glycosidase</keyword>
<dbReference type="Proteomes" id="UP000034076">
    <property type="component" value="Unassembled WGS sequence"/>
</dbReference>
<dbReference type="Gene3D" id="2.60.120.260">
    <property type="entry name" value="Galactose-binding domain-like"/>
    <property type="match status" value="1"/>
</dbReference>
<evidence type="ECO:0000313" key="4">
    <source>
        <dbReference type="Proteomes" id="UP000034076"/>
    </source>
</evidence>
<keyword evidence="4" id="KW-1185">Reference proteome</keyword>
<dbReference type="RefSeq" id="WP_046444788.1">
    <property type="nucleotide sequence ID" value="NZ_LAYJ01000133.1"/>
</dbReference>
<dbReference type="AlphaFoldDB" id="A0A0M2NB25"/>
<dbReference type="EMBL" id="LAYJ01000133">
    <property type="protein sequence ID" value="KKI49448.1"/>
    <property type="molecule type" value="Genomic_DNA"/>
</dbReference>
<dbReference type="OrthoDB" id="9814291at2"/>
<gene>
    <name evidence="3" type="ORF">CHK_3026</name>
</gene>
<dbReference type="InterPro" id="IPR008979">
    <property type="entry name" value="Galactose-bd-like_sf"/>
</dbReference>
<sequence>MKEMLPVGVRRDGSYYTKVVWASHTEKDPTFWVCNAISDDNERNGGTWATNTMGPANLVIDFWGETQKISTIKLFRNVGVTISILKELAKDINIYVSNDDADKKLRREGDDIESVNWKLIAQVETEEAEGWQAVELAEPVEARFVRVELVRNHGTTPDIPWTEINQIKLYP</sequence>